<name>A0A481YVU9_9VIRU</name>
<dbReference type="EMBL" id="MK500350">
    <property type="protein sequence ID" value="QBK87403.1"/>
    <property type="molecule type" value="Genomic_DNA"/>
</dbReference>
<accession>A0A481YVU9</accession>
<proteinExistence type="predicted"/>
<evidence type="ECO:0000313" key="1">
    <source>
        <dbReference type="EMBL" id="QBK87403.1"/>
    </source>
</evidence>
<organism evidence="1">
    <name type="scientific">Marseillevirus LCMAC201</name>
    <dbReference type="NCBI Taxonomy" id="2506605"/>
    <lineage>
        <taxon>Viruses</taxon>
        <taxon>Varidnaviria</taxon>
        <taxon>Bamfordvirae</taxon>
        <taxon>Nucleocytoviricota</taxon>
        <taxon>Megaviricetes</taxon>
        <taxon>Pimascovirales</taxon>
        <taxon>Pimascovirales incertae sedis</taxon>
        <taxon>Marseilleviridae</taxon>
    </lineage>
</organism>
<reference evidence="1" key="1">
    <citation type="journal article" date="2019" name="MBio">
        <title>Virus Genomes from Deep Sea Sediments Expand the Ocean Megavirome and Support Independent Origins of Viral Gigantism.</title>
        <authorList>
            <person name="Backstrom D."/>
            <person name="Yutin N."/>
            <person name="Jorgensen S.L."/>
            <person name="Dharamshi J."/>
            <person name="Homa F."/>
            <person name="Zaremba-Niedwiedzka K."/>
            <person name="Spang A."/>
            <person name="Wolf Y.I."/>
            <person name="Koonin E.V."/>
            <person name="Ettema T.J."/>
        </authorList>
    </citation>
    <scope>NUCLEOTIDE SEQUENCE</scope>
</reference>
<gene>
    <name evidence="1" type="ORF">LCMAC201_03130</name>
</gene>
<sequence>MLKEPKYEDIGQFEEKEDAILFLIEGLIAGERHMGEHSVLPDIDYYLDMDVKQLERELIKIESYFYNTVQTIKSKRFIREKVPKN</sequence>
<protein>
    <submittedName>
        <fullName evidence="1">Uncharacterized protein</fullName>
    </submittedName>
</protein>